<evidence type="ECO:0000313" key="3">
    <source>
        <dbReference type="Proteomes" id="UP000193083"/>
    </source>
</evidence>
<protein>
    <submittedName>
        <fullName evidence="2">Uncharacterized protein</fullName>
    </submittedName>
</protein>
<evidence type="ECO:0000256" key="1">
    <source>
        <dbReference type="SAM" id="Phobius"/>
    </source>
</evidence>
<reference evidence="2 3" key="1">
    <citation type="submission" date="2017-04" db="EMBL/GenBank/DDBJ databases">
        <authorList>
            <person name="Afonso C.L."/>
            <person name="Miller P.J."/>
            <person name="Scott M.A."/>
            <person name="Spackman E."/>
            <person name="Goraichik I."/>
            <person name="Dimitrov K.M."/>
            <person name="Suarez D.L."/>
            <person name="Swayne D.E."/>
        </authorList>
    </citation>
    <scope>NUCLEOTIDE SEQUENCE [LARGE SCALE GENOMIC DNA]</scope>
    <source>
        <strain evidence="2 3">B5P</strain>
    </source>
</reference>
<accession>A0A1X7PU96</accession>
<sequence>MTEEEFESLKRRFGDDIAAWPAPYRQEAHLFLAREPGEADIGSDARLDRIVLESALAETDEQAIARKVLARIDRGPVFRFPLMMPSWRLPAAAAGFAIVLVAAGIAGYSAAGSDLWQIDRALLALATGEPAVTDIEIDWPGNVGQEDLL</sequence>
<dbReference type="OrthoDB" id="8081151at2"/>
<dbReference type="Proteomes" id="UP000193083">
    <property type="component" value="Unassembled WGS sequence"/>
</dbReference>
<keyword evidence="1" id="KW-0472">Membrane</keyword>
<evidence type="ECO:0000313" key="2">
    <source>
        <dbReference type="EMBL" id="SMH54824.1"/>
    </source>
</evidence>
<feature type="transmembrane region" description="Helical" evidence="1">
    <location>
        <begin position="89"/>
        <end position="111"/>
    </location>
</feature>
<name>A0A1X7PU96_9HYPH</name>
<keyword evidence="3" id="KW-1185">Reference proteome</keyword>
<keyword evidence="1" id="KW-1133">Transmembrane helix</keyword>
<dbReference type="RefSeq" id="WP_139832393.1">
    <property type="nucleotide sequence ID" value="NZ_FXBL01000004.1"/>
</dbReference>
<keyword evidence="1" id="KW-0812">Transmembrane</keyword>
<organism evidence="2 3">
    <name type="scientific">Mesorhizobium australicum</name>
    <dbReference type="NCBI Taxonomy" id="536018"/>
    <lineage>
        <taxon>Bacteria</taxon>
        <taxon>Pseudomonadati</taxon>
        <taxon>Pseudomonadota</taxon>
        <taxon>Alphaproteobacteria</taxon>
        <taxon>Hyphomicrobiales</taxon>
        <taxon>Phyllobacteriaceae</taxon>
        <taxon>Mesorhizobium</taxon>
    </lineage>
</organism>
<dbReference type="AlphaFoldDB" id="A0A1X7PU96"/>
<proteinExistence type="predicted"/>
<gene>
    <name evidence="2" type="ORF">SAMN02982922_5227</name>
</gene>
<dbReference type="EMBL" id="FXBL01000004">
    <property type="protein sequence ID" value="SMH54824.1"/>
    <property type="molecule type" value="Genomic_DNA"/>
</dbReference>